<evidence type="ECO:0000256" key="1">
    <source>
        <dbReference type="SAM" id="MobiDB-lite"/>
    </source>
</evidence>
<name>A0ABM3MVA1_GALME</name>
<sequence>MTHSTTLILLTVLVSQVYTAPQLITFNDGKLGVNFGGYHAAVGIGGLGGKGGATGGLFAEAGTPYGQSAKAGLGGAVDSKGGSGGGLYAGATAGGNVRAEAGLSGGVEGDKTAGVGYASAQSGNHMAVSGLGGDTSANGGSGFKFSGTKSFGISKGSVIETDVAVQPIEVTKPVHKKVHKEFDFDAANEVNFVPLKDAEVNAEADVNVKTEVQPAVAVKEVYVESQPRVIEKHIIHTHYKPHHHLRKTTYIGGFSGADLPPQPAIEKRIDVGVESAASAGVSGDETVNGGAGTQGIYTKQVTFQRNPNFFADIFNIPISTLKAVGNFLTNTAGSTNVSVQKTGSVQAESDTNSSKHAPVSSLSDTEISVQTPIVSQVIDDILAIPINTLGAVNKFLENNVPARRKIVQVSQNETIDSTRPRLGRHARRRANKHVVIIQEETEKPETKE</sequence>
<protein>
    <submittedName>
        <fullName evidence="4">Uncharacterized protein LOC113517705 isoform X1</fullName>
    </submittedName>
</protein>
<dbReference type="Proteomes" id="UP001652740">
    <property type="component" value="Unplaced"/>
</dbReference>
<feature type="signal peptide" evidence="2">
    <location>
        <begin position="1"/>
        <end position="19"/>
    </location>
</feature>
<reference evidence="4" key="1">
    <citation type="submission" date="2025-08" db="UniProtKB">
        <authorList>
            <consortium name="RefSeq"/>
        </authorList>
    </citation>
    <scope>IDENTIFICATION</scope>
    <source>
        <tissue evidence="4">Whole larvae</tissue>
    </source>
</reference>
<feature type="region of interest" description="Disordered" evidence="1">
    <location>
        <begin position="341"/>
        <end position="365"/>
    </location>
</feature>
<evidence type="ECO:0000313" key="3">
    <source>
        <dbReference type="Proteomes" id="UP001652740"/>
    </source>
</evidence>
<organism evidence="3 4">
    <name type="scientific">Galleria mellonella</name>
    <name type="common">Greater wax moth</name>
    <dbReference type="NCBI Taxonomy" id="7137"/>
    <lineage>
        <taxon>Eukaryota</taxon>
        <taxon>Metazoa</taxon>
        <taxon>Ecdysozoa</taxon>
        <taxon>Arthropoda</taxon>
        <taxon>Hexapoda</taxon>
        <taxon>Insecta</taxon>
        <taxon>Pterygota</taxon>
        <taxon>Neoptera</taxon>
        <taxon>Endopterygota</taxon>
        <taxon>Lepidoptera</taxon>
        <taxon>Glossata</taxon>
        <taxon>Ditrysia</taxon>
        <taxon>Pyraloidea</taxon>
        <taxon>Pyralidae</taxon>
        <taxon>Galleriinae</taxon>
        <taxon>Galleria</taxon>
    </lineage>
</organism>
<gene>
    <name evidence="4" type="primary">LOC113517705</name>
</gene>
<evidence type="ECO:0000313" key="4">
    <source>
        <dbReference type="RefSeq" id="XP_052755282.1"/>
    </source>
</evidence>
<feature type="chain" id="PRO_5046098082" evidence="2">
    <location>
        <begin position="20"/>
        <end position="448"/>
    </location>
</feature>
<keyword evidence="2" id="KW-0732">Signal</keyword>
<evidence type="ECO:0000256" key="2">
    <source>
        <dbReference type="SAM" id="SignalP"/>
    </source>
</evidence>
<proteinExistence type="predicted"/>
<dbReference type="RefSeq" id="XP_052755282.1">
    <property type="nucleotide sequence ID" value="XM_052899322.1"/>
</dbReference>
<keyword evidence="3" id="KW-1185">Reference proteome</keyword>
<accession>A0ABM3MVA1</accession>
<dbReference type="GeneID" id="113517705"/>